<reference evidence="6" key="1">
    <citation type="submission" date="2023-03" db="EMBL/GenBank/DDBJ databases">
        <title>Massive genome expansion in bonnet fungi (Mycena s.s.) driven by repeated elements and novel gene families across ecological guilds.</title>
        <authorList>
            <consortium name="Lawrence Berkeley National Laboratory"/>
            <person name="Harder C.B."/>
            <person name="Miyauchi S."/>
            <person name="Viragh M."/>
            <person name="Kuo A."/>
            <person name="Thoen E."/>
            <person name="Andreopoulos B."/>
            <person name="Lu D."/>
            <person name="Skrede I."/>
            <person name="Drula E."/>
            <person name="Henrissat B."/>
            <person name="Morin E."/>
            <person name="Kohler A."/>
            <person name="Barry K."/>
            <person name="LaButti K."/>
            <person name="Morin E."/>
            <person name="Salamov A."/>
            <person name="Lipzen A."/>
            <person name="Mereny Z."/>
            <person name="Hegedus B."/>
            <person name="Baldrian P."/>
            <person name="Stursova M."/>
            <person name="Weitz H."/>
            <person name="Taylor A."/>
            <person name="Grigoriev I.V."/>
            <person name="Nagy L.G."/>
            <person name="Martin F."/>
            <person name="Kauserud H."/>
        </authorList>
    </citation>
    <scope>NUCLEOTIDE SEQUENCE</scope>
    <source>
        <strain evidence="6">CBHHK182m</strain>
    </source>
</reference>
<keyword evidence="7" id="KW-1185">Reference proteome</keyword>
<name>A0AAD7NXF9_9AGAR</name>
<comment type="caution">
    <text evidence="6">The sequence shown here is derived from an EMBL/GenBank/DDBJ whole genome shotgun (WGS) entry which is preliminary data.</text>
</comment>
<evidence type="ECO:0000256" key="2">
    <source>
        <dbReference type="ARBA" id="ARBA00022771"/>
    </source>
</evidence>
<evidence type="ECO:0000256" key="1">
    <source>
        <dbReference type="ARBA" id="ARBA00022723"/>
    </source>
</evidence>
<keyword evidence="3" id="KW-0862">Zinc</keyword>
<evidence type="ECO:0000259" key="5">
    <source>
        <dbReference type="Pfam" id="PF01753"/>
    </source>
</evidence>
<feature type="region of interest" description="Disordered" evidence="4">
    <location>
        <begin position="289"/>
        <end position="311"/>
    </location>
</feature>
<dbReference type="AlphaFoldDB" id="A0AAD7NXF9"/>
<protein>
    <recommendedName>
        <fullName evidence="5">MYND-type domain-containing protein</fullName>
    </recommendedName>
</protein>
<evidence type="ECO:0000256" key="3">
    <source>
        <dbReference type="ARBA" id="ARBA00022833"/>
    </source>
</evidence>
<accession>A0AAD7NXF9</accession>
<evidence type="ECO:0000313" key="7">
    <source>
        <dbReference type="Proteomes" id="UP001215598"/>
    </source>
</evidence>
<keyword evidence="2" id="KW-0863">Zinc-finger</keyword>
<evidence type="ECO:0000256" key="4">
    <source>
        <dbReference type="SAM" id="MobiDB-lite"/>
    </source>
</evidence>
<dbReference type="EMBL" id="JARKIB010000005">
    <property type="protein sequence ID" value="KAJ7779789.1"/>
    <property type="molecule type" value="Genomic_DNA"/>
</dbReference>
<organism evidence="6 7">
    <name type="scientific">Mycena metata</name>
    <dbReference type="NCBI Taxonomy" id="1033252"/>
    <lineage>
        <taxon>Eukaryota</taxon>
        <taxon>Fungi</taxon>
        <taxon>Dikarya</taxon>
        <taxon>Basidiomycota</taxon>
        <taxon>Agaricomycotina</taxon>
        <taxon>Agaricomycetes</taxon>
        <taxon>Agaricomycetidae</taxon>
        <taxon>Agaricales</taxon>
        <taxon>Marasmiineae</taxon>
        <taxon>Mycenaceae</taxon>
        <taxon>Mycena</taxon>
    </lineage>
</organism>
<dbReference type="SUPFAM" id="SSF144232">
    <property type="entry name" value="HIT/MYND zinc finger-like"/>
    <property type="match status" value="1"/>
</dbReference>
<dbReference type="GO" id="GO:0008270">
    <property type="term" value="F:zinc ion binding"/>
    <property type="evidence" value="ECO:0007669"/>
    <property type="project" value="UniProtKB-KW"/>
</dbReference>
<dbReference type="InterPro" id="IPR002893">
    <property type="entry name" value="Znf_MYND"/>
</dbReference>
<sequence>MDGLSDIEVEALSRLVSTFASGLPNGTLPPPNDGSMQMFNLWAQKARSMTTAECKRLADAGDPERMHEFALRADAGLGLAAPDKRLAEQYWTKVLTSPRSTPSNIATAHAHLIAGTGVLFGREGRSIRLSDSLRAGTHAEAAAKAGLGTAPSVLMLGKTLHNFRYGEHERAFGKWTHLWAAWDARLAERQAELDKENAKRFVRPDRYKCAGPGCPVEASKGRMLQSCGGKCEEAYKPRYCSRECQVADRPTHKHMCKPGMEPPKSDSTSPLPIRSVLQPSVTIERFPLPGHGGGPALPQGGKAKAKANAKPKRAEKYSVEIDGFKIQTSKDQMSPQEVKEFAEEVKTLSAANK</sequence>
<dbReference type="Pfam" id="PF01753">
    <property type="entry name" value="zf-MYND"/>
    <property type="match status" value="1"/>
</dbReference>
<keyword evidence="1" id="KW-0479">Metal-binding</keyword>
<proteinExistence type="predicted"/>
<gene>
    <name evidence="6" type="ORF">B0H16DRAFT_1499870</name>
</gene>
<feature type="domain" description="MYND-type" evidence="5">
    <location>
        <begin position="230"/>
        <end position="256"/>
    </location>
</feature>
<evidence type="ECO:0000313" key="6">
    <source>
        <dbReference type="EMBL" id="KAJ7779789.1"/>
    </source>
</evidence>
<dbReference type="Gene3D" id="6.10.140.2220">
    <property type="match status" value="1"/>
</dbReference>
<dbReference type="Proteomes" id="UP001215598">
    <property type="component" value="Unassembled WGS sequence"/>
</dbReference>